<proteinExistence type="predicted"/>
<dbReference type="AlphaFoldDB" id="A0A438N5Z1"/>
<gene>
    <name evidence="2" type="ORF">B0A52_06118</name>
</gene>
<reference evidence="2 3" key="1">
    <citation type="submission" date="2017-03" db="EMBL/GenBank/DDBJ databases">
        <title>Genomes of endolithic fungi from Antarctica.</title>
        <authorList>
            <person name="Coleine C."/>
            <person name="Masonjones S."/>
            <person name="Stajich J.E."/>
        </authorList>
    </citation>
    <scope>NUCLEOTIDE SEQUENCE [LARGE SCALE GENOMIC DNA]</scope>
    <source>
        <strain evidence="2 3">CCFEE 6314</strain>
    </source>
</reference>
<comment type="caution">
    <text evidence="2">The sequence shown here is derived from an EMBL/GenBank/DDBJ whole genome shotgun (WGS) entry which is preliminary data.</text>
</comment>
<dbReference type="PANTHER" id="PTHR47260">
    <property type="entry name" value="UPF0644 PROTEIN PB2B4.06"/>
    <property type="match status" value="1"/>
</dbReference>
<dbReference type="InterPro" id="IPR029069">
    <property type="entry name" value="HotDog_dom_sf"/>
</dbReference>
<evidence type="ECO:0000259" key="1">
    <source>
        <dbReference type="Pfam" id="PF03061"/>
    </source>
</evidence>
<dbReference type="PANTHER" id="PTHR47260:SF6">
    <property type="entry name" value="THIOESTERASE DOMAIN-CONTAINING PROTEIN"/>
    <property type="match status" value="1"/>
</dbReference>
<dbReference type="VEuPathDB" id="FungiDB:PV10_01434"/>
<dbReference type="InterPro" id="IPR052061">
    <property type="entry name" value="PTE-AB_protein"/>
</dbReference>
<dbReference type="EMBL" id="NAJM01000020">
    <property type="protein sequence ID" value="RVX70960.1"/>
    <property type="molecule type" value="Genomic_DNA"/>
</dbReference>
<sequence length="229" mass="25425">MADDLIALDASAIAATDENTVYFKSVPWCVELLKDQSFITIDTISRRGKDAIRDALFARTLATAETMPAFMTQYKLVDLSQTEPTLPPDHFQPRIQEVRCFIALANGLNGYPGIMHGGMAACIADEVTGLLGRHNYRLQVESPRPGHDLPLWATVTGDLTVKYRRPVTTGQVVQVRAWYNTNKLDRNKFTTKAVIQDSSGQVLCESIVTFVAIKPGKEGLFKPDRKVKL</sequence>
<protein>
    <recommendedName>
        <fullName evidence="1">Thioesterase domain-containing protein</fullName>
    </recommendedName>
</protein>
<dbReference type="SUPFAM" id="SSF54637">
    <property type="entry name" value="Thioesterase/thiol ester dehydrase-isomerase"/>
    <property type="match status" value="1"/>
</dbReference>
<dbReference type="CDD" id="cd03443">
    <property type="entry name" value="PaaI_thioesterase"/>
    <property type="match status" value="1"/>
</dbReference>
<dbReference type="OrthoDB" id="506431at2759"/>
<organism evidence="2 3">
    <name type="scientific">Exophiala mesophila</name>
    <name type="common">Black yeast-like fungus</name>
    <dbReference type="NCBI Taxonomy" id="212818"/>
    <lineage>
        <taxon>Eukaryota</taxon>
        <taxon>Fungi</taxon>
        <taxon>Dikarya</taxon>
        <taxon>Ascomycota</taxon>
        <taxon>Pezizomycotina</taxon>
        <taxon>Eurotiomycetes</taxon>
        <taxon>Chaetothyriomycetidae</taxon>
        <taxon>Chaetothyriales</taxon>
        <taxon>Herpotrichiellaceae</taxon>
        <taxon>Exophiala</taxon>
    </lineage>
</organism>
<evidence type="ECO:0000313" key="3">
    <source>
        <dbReference type="Proteomes" id="UP000288859"/>
    </source>
</evidence>
<dbReference type="InterPro" id="IPR006683">
    <property type="entry name" value="Thioestr_dom"/>
</dbReference>
<dbReference type="Proteomes" id="UP000288859">
    <property type="component" value="Unassembled WGS sequence"/>
</dbReference>
<dbReference type="Gene3D" id="3.10.129.10">
    <property type="entry name" value="Hotdog Thioesterase"/>
    <property type="match status" value="1"/>
</dbReference>
<name>A0A438N5Z1_EXOME</name>
<accession>A0A438N5Z1</accession>
<evidence type="ECO:0000313" key="2">
    <source>
        <dbReference type="EMBL" id="RVX70960.1"/>
    </source>
</evidence>
<feature type="domain" description="Thioesterase" evidence="1">
    <location>
        <begin position="113"/>
        <end position="203"/>
    </location>
</feature>
<dbReference type="Pfam" id="PF03061">
    <property type="entry name" value="4HBT"/>
    <property type="match status" value="1"/>
</dbReference>